<evidence type="ECO:0000313" key="1">
    <source>
        <dbReference type="EMBL" id="KAI4302659.1"/>
    </source>
</evidence>
<evidence type="ECO:0000313" key="2">
    <source>
        <dbReference type="Proteomes" id="UP001057402"/>
    </source>
</evidence>
<accession>A0ACB9KYP5</accession>
<protein>
    <submittedName>
        <fullName evidence="1">Uncharacterized protein</fullName>
    </submittedName>
</protein>
<name>A0ACB9KYP5_9MYRT</name>
<organism evidence="1 2">
    <name type="scientific">Melastoma candidum</name>
    <dbReference type="NCBI Taxonomy" id="119954"/>
    <lineage>
        <taxon>Eukaryota</taxon>
        <taxon>Viridiplantae</taxon>
        <taxon>Streptophyta</taxon>
        <taxon>Embryophyta</taxon>
        <taxon>Tracheophyta</taxon>
        <taxon>Spermatophyta</taxon>
        <taxon>Magnoliopsida</taxon>
        <taxon>eudicotyledons</taxon>
        <taxon>Gunneridae</taxon>
        <taxon>Pentapetalae</taxon>
        <taxon>rosids</taxon>
        <taxon>malvids</taxon>
        <taxon>Myrtales</taxon>
        <taxon>Melastomataceae</taxon>
        <taxon>Melastomatoideae</taxon>
        <taxon>Melastomateae</taxon>
        <taxon>Melastoma</taxon>
    </lineage>
</organism>
<dbReference type="Proteomes" id="UP001057402">
    <property type="component" value="Chromosome 12"/>
</dbReference>
<sequence>MASFSVKTAKLHPLVLLVAIAGLCFAAKGQLTPSFYDHICPQALPTIKAIVQSAVYNEPRMGASLLRMHFHDCFVHGCDASVLLDQTPAINSEKFARPNNNSLRSFEVIDRVGSQLDRVCGCPVVSCADILAVTARDSVVALGGPWWNVPLGRRDSADAYQALANLAIPSPFMELPALIDSFKDQGLDIIDLVALSGAHTIGSAQCRVFRPRIYSDTNIDTSFANSLQQNCARSVGQTDSNLAPLDPTSARFDTMYYKNLVNQKGLLHSDQALFGGGSTEELVKTYNSDYQAFWRQFAKSMVKMGNIKPLTGYDGQIRTNCRRVN</sequence>
<keyword evidence="2" id="KW-1185">Reference proteome</keyword>
<proteinExistence type="predicted"/>
<dbReference type="EMBL" id="CM042891">
    <property type="protein sequence ID" value="KAI4302659.1"/>
    <property type="molecule type" value="Genomic_DNA"/>
</dbReference>
<reference evidence="2" key="1">
    <citation type="journal article" date="2023" name="Front. Plant Sci.">
        <title>Chromosomal-level genome assembly of Melastoma candidum provides insights into trichome evolution.</title>
        <authorList>
            <person name="Zhong Y."/>
            <person name="Wu W."/>
            <person name="Sun C."/>
            <person name="Zou P."/>
            <person name="Liu Y."/>
            <person name="Dai S."/>
            <person name="Zhou R."/>
        </authorList>
    </citation>
    <scope>NUCLEOTIDE SEQUENCE [LARGE SCALE GENOMIC DNA]</scope>
</reference>
<comment type="caution">
    <text evidence="1">The sequence shown here is derived from an EMBL/GenBank/DDBJ whole genome shotgun (WGS) entry which is preliminary data.</text>
</comment>
<gene>
    <name evidence="1" type="ORF">MLD38_038380</name>
</gene>